<evidence type="ECO:0000313" key="2">
    <source>
        <dbReference type="EMBL" id="KAK8078321.1"/>
    </source>
</evidence>
<organism evidence="2 3">
    <name type="scientific">Apiospora saccharicola</name>
    <dbReference type="NCBI Taxonomy" id="335842"/>
    <lineage>
        <taxon>Eukaryota</taxon>
        <taxon>Fungi</taxon>
        <taxon>Dikarya</taxon>
        <taxon>Ascomycota</taxon>
        <taxon>Pezizomycotina</taxon>
        <taxon>Sordariomycetes</taxon>
        <taxon>Xylariomycetidae</taxon>
        <taxon>Amphisphaeriales</taxon>
        <taxon>Apiosporaceae</taxon>
        <taxon>Apiospora</taxon>
    </lineage>
</organism>
<sequence>MSAYDIFTIRERELMIGGWHAVDFGKVKLNNEKLKDLGNFETLKTATNRWGDGKAKVVKAIKDGKVAQLSEFTKPEATALCLAWQCGDGMAPNAKKMVELSITKTEKTAANKWGLIKKKFGLKPADTNDGAADISTPGAASTPAKTPKSKKSTGTKRKAAGEDVSETPTKRTKRAAAPTKLTIDDDAADSNVPGEEEDDAVLALAAEERVLQESEA</sequence>
<gene>
    <name evidence="2" type="ORF">PG996_004491</name>
</gene>
<feature type="region of interest" description="Disordered" evidence="1">
    <location>
        <begin position="128"/>
        <end position="198"/>
    </location>
</feature>
<accession>A0ABR1W6Z8</accession>
<name>A0ABR1W6Z8_9PEZI</name>
<feature type="compositionally biased region" description="Basic residues" evidence="1">
    <location>
        <begin position="147"/>
        <end position="158"/>
    </location>
</feature>
<reference evidence="2 3" key="1">
    <citation type="submission" date="2023-01" db="EMBL/GenBank/DDBJ databases">
        <title>Analysis of 21 Apiospora genomes using comparative genomics revels a genus with tremendous synthesis potential of carbohydrate active enzymes and secondary metabolites.</title>
        <authorList>
            <person name="Sorensen T."/>
        </authorList>
    </citation>
    <scope>NUCLEOTIDE SEQUENCE [LARGE SCALE GENOMIC DNA]</scope>
    <source>
        <strain evidence="2 3">CBS 83171</strain>
    </source>
</reference>
<comment type="caution">
    <text evidence="2">The sequence shown here is derived from an EMBL/GenBank/DDBJ whole genome shotgun (WGS) entry which is preliminary data.</text>
</comment>
<proteinExistence type="predicted"/>
<feature type="compositionally biased region" description="Acidic residues" evidence="1">
    <location>
        <begin position="184"/>
        <end position="198"/>
    </location>
</feature>
<evidence type="ECO:0000256" key="1">
    <source>
        <dbReference type="SAM" id="MobiDB-lite"/>
    </source>
</evidence>
<protein>
    <submittedName>
        <fullName evidence="2">Uncharacterized protein</fullName>
    </submittedName>
</protein>
<dbReference type="EMBL" id="JAQQWM010000002">
    <property type="protein sequence ID" value="KAK8078321.1"/>
    <property type="molecule type" value="Genomic_DNA"/>
</dbReference>
<dbReference type="Proteomes" id="UP001446871">
    <property type="component" value="Unassembled WGS sequence"/>
</dbReference>
<evidence type="ECO:0000313" key="3">
    <source>
        <dbReference type="Proteomes" id="UP001446871"/>
    </source>
</evidence>
<keyword evidence="3" id="KW-1185">Reference proteome</keyword>